<keyword evidence="10" id="KW-1185">Reference proteome</keyword>
<keyword evidence="4 9" id="KW-0456">Lyase</keyword>
<comment type="similarity">
    <text evidence="2">Belongs to the DeoC/FbaB aldolase family. DeoC type 2 subfamily.</text>
</comment>
<sequence length="328" mass="34985">MNQPSKNSSSGQSSDSGAGSGNGAGASHRTGRAPAGLPAITVDARAVEARAARFTRRSIKNEAKRAALAAAMSMVDLTTLEGMDTPGKVERLCRKALQPGLDPRLPRVAAVCVYPTFVAHARQVLEGSDVRVAAVATAFPSGQSFLDVRLDETRRTVDAGAHEIDMVIDRGAFLAGDHARVFDEIAATKEACGAAHLKVILETGELSTYDNVRTASDLAMRAGADFIKTSTGKIAPASTMPVCLVMAEAIRDHYRATGVQVGLKAAGGIRTSKQAWHYLVLIKETLGDAWLTPDWFRIGASSLVNDLLLQWERLDTGRYQSAVYFSND</sequence>
<dbReference type="PANTHER" id="PTHR10889">
    <property type="entry name" value="DEOXYRIBOSE-PHOSPHATE ALDOLASE"/>
    <property type="match status" value="1"/>
</dbReference>
<evidence type="ECO:0000256" key="3">
    <source>
        <dbReference type="ARBA" id="ARBA00012515"/>
    </source>
</evidence>
<dbReference type="EC" id="4.1.2.4" evidence="3 7"/>
<dbReference type="GO" id="GO:0004139">
    <property type="term" value="F:deoxyribose-phosphate aldolase activity"/>
    <property type="evidence" value="ECO:0007669"/>
    <property type="project" value="UniProtKB-UniRule"/>
</dbReference>
<evidence type="ECO:0000256" key="8">
    <source>
        <dbReference type="SAM" id="MobiDB-lite"/>
    </source>
</evidence>
<dbReference type="RefSeq" id="WP_145187839.1">
    <property type="nucleotide sequence ID" value="NZ_CP036290.1"/>
</dbReference>
<dbReference type="NCBIfam" id="TIGR00126">
    <property type="entry name" value="deoC"/>
    <property type="match status" value="1"/>
</dbReference>
<comment type="pathway">
    <text evidence="1">Carbohydrate degradation; 2-deoxy-D-ribose 1-phosphate degradation; D-glyceraldehyde 3-phosphate and acetaldehyde from 2-deoxy-alpha-D-ribose 1-phosphate: step 2/2.</text>
</comment>
<dbReference type="PANTHER" id="PTHR10889:SF3">
    <property type="entry name" value="DEOXYRIBOSE-PHOSPHATE ALDOLASE"/>
    <property type="match status" value="1"/>
</dbReference>
<dbReference type="EMBL" id="CP036290">
    <property type="protein sequence ID" value="QDU85105.1"/>
    <property type="molecule type" value="Genomic_DNA"/>
</dbReference>
<dbReference type="GO" id="GO:0016052">
    <property type="term" value="P:carbohydrate catabolic process"/>
    <property type="evidence" value="ECO:0007669"/>
    <property type="project" value="TreeGrafter"/>
</dbReference>
<dbReference type="GO" id="GO:0005737">
    <property type="term" value="C:cytoplasm"/>
    <property type="evidence" value="ECO:0007669"/>
    <property type="project" value="InterPro"/>
</dbReference>
<evidence type="ECO:0000256" key="7">
    <source>
        <dbReference type="NCBIfam" id="TIGR00126"/>
    </source>
</evidence>
<reference evidence="9 10" key="1">
    <citation type="submission" date="2019-02" db="EMBL/GenBank/DDBJ databases">
        <title>Deep-cultivation of Planctomycetes and their phenomic and genomic characterization uncovers novel biology.</title>
        <authorList>
            <person name="Wiegand S."/>
            <person name="Jogler M."/>
            <person name="Boedeker C."/>
            <person name="Pinto D."/>
            <person name="Vollmers J."/>
            <person name="Rivas-Marin E."/>
            <person name="Kohn T."/>
            <person name="Peeters S.H."/>
            <person name="Heuer A."/>
            <person name="Rast P."/>
            <person name="Oberbeckmann S."/>
            <person name="Bunk B."/>
            <person name="Jeske O."/>
            <person name="Meyerdierks A."/>
            <person name="Storesund J.E."/>
            <person name="Kallscheuer N."/>
            <person name="Luecker S."/>
            <person name="Lage O.M."/>
            <person name="Pohl T."/>
            <person name="Merkel B.J."/>
            <person name="Hornburger P."/>
            <person name="Mueller R.-W."/>
            <person name="Bruemmer F."/>
            <person name="Labrenz M."/>
            <person name="Spormann A.M."/>
            <person name="Op den Camp H."/>
            <person name="Overmann J."/>
            <person name="Amann R."/>
            <person name="Jetten M.S.M."/>
            <person name="Mascher T."/>
            <person name="Medema M.H."/>
            <person name="Devos D.P."/>
            <person name="Kaster A.-K."/>
            <person name="Ovreas L."/>
            <person name="Rohde M."/>
            <person name="Galperin M.Y."/>
            <person name="Jogler C."/>
        </authorList>
    </citation>
    <scope>NUCLEOTIDE SEQUENCE [LARGE SCALE GENOMIC DNA]</scope>
    <source>
        <strain evidence="9 10">Pla163</strain>
    </source>
</reference>
<evidence type="ECO:0000256" key="6">
    <source>
        <dbReference type="ARBA" id="ARBA00048791"/>
    </source>
</evidence>
<evidence type="ECO:0000256" key="5">
    <source>
        <dbReference type="ARBA" id="ARBA00023270"/>
    </source>
</evidence>
<organism evidence="9 10">
    <name type="scientific">Rohdeia mirabilis</name>
    <dbReference type="NCBI Taxonomy" id="2528008"/>
    <lineage>
        <taxon>Bacteria</taxon>
        <taxon>Pseudomonadati</taxon>
        <taxon>Planctomycetota</taxon>
        <taxon>Planctomycetia</taxon>
        <taxon>Planctomycetia incertae sedis</taxon>
        <taxon>Rohdeia</taxon>
    </lineage>
</organism>
<dbReference type="AlphaFoldDB" id="A0A518D107"/>
<dbReference type="CDD" id="cd00959">
    <property type="entry name" value="DeoC"/>
    <property type="match status" value="1"/>
</dbReference>
<dbReference type="SUPFAM" id="SSF51569">
    <property type="entry name" value="Aldolase"/>
    <property type="match status" value="1"/>
</dbReference>
<comment type="catalytic activity">
    <reaction evidence="6">
        <text>2-deoxy-D-ribose 5-phosphate = D-glyceraldehyde 3-phosphate + acetaldehyde</text>
        <dbReference type="Rhea" id="RHEA:12821"/>
        <dbReference type="ChEBI" id="CHEBI:15343"/>
        <dbReference type="ChEBI" id="CHEBI:59776"/>
        <dbReference type="ChEBI" id="CHEBI:62877"/>
        <dbReference type="EC" id="4.1.2.4"/>
    </reaction>
</comment>
<dbReference type="InterPro" id="IPR011343">
    <property type="entry name" value="DeoC"/>
</dbReference>
<keyword evidence="5" id="KW-0704">Schiff base</keyword>
<evidence type="ECO:0000256" key="2">
    <source>
        <dbReference type="ARBA" id="ARBA00009473"/>
    </source>
</evidence>
<gene>
    <name evidence="9" type="primary">deoC</name>
    <name evidence="9" type="ORF">Pla163_22300</name>
</gene>
<accession>A0A518D107</accession>
<dbReference type="InterPro" id="IPR013785">
    <property type="entry name" value="Aldolase_TIM"/>
</dbReference>
<evidence type="ECO:0000313" key="10">
    <source>
        <dbReference type="Proteomes" id="UP000319342"/>
    </source>
</evidence>
<proteinExistence type="inferred from homology"/>
<feature type="compositionally biased region" description="Low complexity" evidence="8">
    <location>
        <begin position="8"/>
        <end position="17"/>
    </location>
</feature>
<evidence type="ECO:0000313" key="9">
    <source>
        <dbReference type="EMBL" id="QDU85105.1"/>
    </source>
</evidence>
<dbReference type="Gene3D" id="3.20.20.70">
    <property type="entry name" value="Aldolase class I"/>
    <property type="match status" value="1"/>
</dbReference>
<dbReference type="InterPro" id="IPR002915">
    <property type="entry name" value="DeoC/FbaB/LacD_aldolase"/>
</dbReference>
<feature type="region of interest" description="Disordered" evidence="8">
    <location>
        <begin position="1"/>
        <end position="37"/>
    </location>
</feature>
<dbReference type="Pfam" id="PF01791">
    <property type="entry name" value="DeoC"/>
    <property type="match status" value="1"/>
</dbReference>
<evidence type="ECO:0000256" key="1">
    <source>
        <dbReference type="ARBA" id="ARBA00004816"/>
    </source>
</evidence>
<protein>
    <recommendedName>
        <fullName evidence="3 7">Deoxyribose-phosphate aldolase</fullName>
        <ecNumber evidence="3 7">4.1.2.4</ecNumber>
    </recommendedName>
</protein>
<dbReference type="SMART" id="SM01133">
    <property type="entry name" value="DeoC"/>
    <property type="match status" value="1"/>
</dbReference>
<name>A0A518D107_9BACT</name>
<evidence type="ECO:0000256" key="4">
    <source>
        <dbReference type="ARBA" id="ARBA00023239"/>
    </source>
</evidence>
<dbReference type="Proteomes" id="UP000319342">
    <property type="component" value="Chromosome"/>
</dbReference>
<dbReference type="OrthoDB" id="9778711at2"/>
<dbReference type="GO" id="GO:0009264">
    <property type="term" value="P:deoxyribonucleotide catabolic process"/>
    <property type="evidence" value="ECO:0007669"/>
    <property type="project" value="UniProtKB-UniRule"/>
</dbReference>